<evidence type="ECO:0000256" key="1">
    <source>
        <dbReference type="SAM" id="MobiDB-lite"/>
    </source>
</evidence>
<keyword evidence="2" id="KW-1133">Transmembrane helix</keyword>
<dbReference type="Pfam" id="PF18761">
    <property type="entry name" value="Heliorhodopsin"/>
    <property type="match status" value="1"/>
</dbReference>
<dbReference type="GeneID" id="25562304"/>
<dbReference type="RefSeq" id="XP_013759543.1">
    <property type="nucleotide sequence ID" value="XM_013904089.1"/>
</dbReference>
<dbReference type="AlphaFoldDB" id="A0A0L0D8K8"/>
<reference evidence="3 4" key="1">
    <citation type="submission" date="2010-05" db="EMBL/GenBank/DDBJ databases">
        <title>The Genome Sequence of Thecamonas trahens ATCC 50062.</title>
        <authorList>
            <consortium name="The Broad Institute Genome Sequencing Platform"/>
            <person name="Russ C."/>
            <person name="Cuomo C."/>
            <person name="Shea T."/>
            <person name="Young S.K."/>
            <person name="Zeng Q."/>
            <person name="Koehrsen M."/>
            <person name="Haas B."/>
            <person name="Borodovsky M."/>
            <person name="Guigo R."/>
            <person name="Alvarado L."/>
            <person name="Berlin A."/>
            <person name="Bochicchio J."/>
            <person name="Borenstein D."/>
            <person name="Chapman S."/>
            <person name="Chen Z."/>
            <person name="Freedman E."/>
            <person name="Gellesch M."/>
            <person name="Goldberg J."/>
            <person name="Griggs A."/>
            <person name="Gujja S."/>
            <person name="Heilman E."/>
            <person name="Heiman D."/>
            <person name="Hepburn T."/>
            <person name="Howarth C."/>
            <person name="Jen D."/>
            <person name="Larson L."/>
            <person name="Mehta T."/>
            <person name="Park D."/>
            <person name="Pearson M."/>
            <person name="Roberts A."/>
            <person name="Saif S."/>
            <person name="Shenoy N."/>
            <person name="Sisk P."/>
            <person name="Stolte C."/>
            <person name="Sykes S."/>
            <person name="Thomson T."/>
            <person name="Walk T."/>
            <person name="White J."/>
            <person name="Yandava C."/>
            <person name="Burger G."/>
            <person name="Gray M.W."/>
            <person name="Holland P.W.H."/>
            <person name="King N."/>
            <person name="Lang F.B.F."/>
            <person name="Roger A.J."/>
            <person name="Ruiz-Trillo I."/>
            <person name="Lander E."/>
            <person name="Nusbaum C."/>
        </authorList>
    </citation>
    <scope>NUCLEOTIDE SEQUENCE [LARGE SCALE GENOMIC DNA]</scope>
    <source>
        <strain evidence="3 4">ATCC 50062</strain>
    </source>
</reference>
<evidence type="ECO:0000313" key="3">
    <source>
        <dbReference type="EMBL" id="KNC47618.1"/>
    </source>
</evidence>
<keyword evidence="2" id="KW-0472">Membrane</keyword>
<organism evidence="3 4">
    <name type="scientific">Thecamonas trahens ATCC 50062</name>
    <dbReference type="NCBI Taxonomy" id="461836"/>
    <lineage>
        <taxon>Eukaryota</taxon>
        <taxon>Apusozoa</taxon>
        <taxon>Apusomonadida</taxon>
        <taxon>Apusomonadidae</taxon>
        <taxon>Thecamonas</taxon>
    </lineage>
</organism>
<protein>
    <submittedName>
        <fullName evidence="3">Integral membrane protein</fullName>
    </submittedName>
</protein>
<feature type="transmembrane region" description="Helical" evidence="2">
    <location>
        <begin position="66"/>
        <end position="90"/>
    </location>
</feature>
<evidence type="ECO:0000256" key="2">
    <source>
        <dbReference type="SAM" id="Phobius"/>
    </source>
</evidence>
<sequence length="302" mass="32595">MAPTRTAPMSTTSSYSSSQHGTTTHSSSESGSAGGNRPWLNVLARQQPLATGIDAARLDNVWAWNVGLTILHAVQGVAIMALGTGFRIPITAAFPDGPPGSALPAPGKQFNVDVGVMVGVFLLLAALDHGLTASVFRGRYEKDLALGINRFRWIEYAISATIMISLISLYTGMTQFVTQLGVIGCNVSMIMFGHLQEKMNPPSRTETTYTPFIFGCFAGIIPWIGLWFQIIGSSTVPGFVYGIIISEFILFFSFGVNQLLQYLGVGWWASYGFGEKVYLVLSLVAKSVLAWQIYGGSLSDDE</sequence>
<evidence type="ECO:0000313" key="4">
    <source>
        <dbReference type="Proteomes" id="UP000054408"/>
    </source>
</evidence>
<gene>
    <name evidence="3" type="ORF">AMSG_02642</name>
</gene>
<feature type="transmembrane region" description="Helical" evidence="2">
    <location>
        <begin position="110"/>
        <end position="132"/>
    </location>
</feature>
<dbReference type="NCBIfam" id="NF038020">
    <property type="entry name" value="HeR"/>
    <property type="match status" value="1"/>
</dbReference>
<feature type="transmembrane region" description="Helical" evidence="2">
    <location>
        <begin position="153"/>
        <end position="170"/>
    </location>
</feature>
<dbReference type="InterPro" id="IPR041113">
    <property type="entry name" value="Heliorhodopsin"/>
</dbReference>
<feature type="region of interest" description="Disordered" evidence="1">
    <location>
        <begin position="1"/>
        <end position="37"/>
    </location>
</feature>
<feature type="transmembrane region" description="Helical" evidence="2">
    <location>
        <begin position="236"/>
        <end position="256"/>
    </location>
</feature>
<dbReference type="EMBL" id="GL349447">
    <property type="protein sequence ID" value="KNC47618.1"/>
    <property type="molecule type" value="Genomic_DNA"/>
</dbReference>
<dbReference type="OMA" id="PYRWYEY"/>
<keyword evidence="2" id="KW-0812">Transmembrane</keyword>
<name>A0A0L0D8K8_THETB</name>
<keyword evidence="4" id="KW-1185">Reference proteome</keyword>
<dbReference type="Proteomes" id="UP000054408">
    <property type="component" value="Unassembled WGS sequence"/>
</dbReference>
<dbReference type="eggNOG" id="ENOG502S6HK">
    <property type="taxonomic scope" value="Eukaryota"/>
</dbReference>
<accession>A0A0L0D8K8</accession>
<feature type="transmembrane region" description="Helical" evidence="2">
    <location>
        <begin position="207"/>
        <end position="230"/>
    </location>
</feature>
<dbReference type="OrthoDB" id="2129259at2759"/>
<feature type="compositionally biased region" description="Low complexity" evidence="1">
    <location>
        <begin position="10"/>
        <end position="31"/>
    </location>
</feature>
<proteinExistence type="predicted"/>